<name>A0AAE1CD57_9PEZI</name>
<dbReference type="PANTHER" id="PTHR15887:SF1">
    <property type="entry name" value="TRANSMEMBRANE PROTEIN 69"/>
    <property type="match status" value="1"/>
</dbReference>
<feature type="compositionally biased region" description="Basic and acidic residues" evidence="1">
    <location>
        <begin position="74"/>
        <end position="94"/>
    </location>
</feature>
<accession>A0AAE1CD57</accession>
<reference evidence="3" key="1">
    <citation type="journal article" date="2023" name="Mol. Phylogenet. Evol.">
        <title>Genome-scale phylogeny and comparative genomics of the fungal order Sordariales.</title>
        <authorList>
            <person name="Hensen N."/>
            <person name="Bonometti L."/>
            <person name="Westerberg I."/>
            <person name="Brannstrom I.O."/>
            <person name="Guillou S."/>
            <person name="Cros-Aarteil S."/>
            <person name="Calhoun S."/>
            <person name="Haridas S."/>
            <person name="Kuo A."/>
            <person name="Mondo S."/>
            <person name="Pangilinan J."/>
            <person name="Riley R."/>
            <person name="LaButti K."/>
            <person name="Andreopoulos B."/>
            <person name="Lipzen A."/>
            <person name="Chen C."/>
            <person name="Yan M."/>
            <person name="Daum C."/>
            <person name="Ng V."/>
            <person name="Clum A."/>
            <person name="Steindorff A."/>
            <person name="Ohm R.A."/>
            <person name="Martin F."/>
            <person name="Silar P."/>
            <person name="Natvig D.O."/>
            <person name="Lalanne C."/>
            <person name="Gautier V."/>
            <person name="Ament-Velasquez S.L."/>
            <person name="Kruys A."/>
            <person name="Hutchinson M.I."/>
            <person name="Powell A.J."/>
            <person name="Barry K."/>
            <person name="Miller A.N."/>
            <person name="Grigoriev I.V."/>
            <person name="Debuchy R."/>
            <person name="Gladieux P."/>
            <person name="Hiltunen Thoren M."/>
            <person name="Johannesson H."/>
        </authorList>
    </citation>
    <scope>NUCLEOTIDE SEQUENCE</scope>
    <source>
        <strain evidence="3">CBS 314.62</strain>
    </source>
</reference>
<dbReference type="PANTHER" id="PTHR15887">
    <property type="entry name" value="TRANSMEMBRANE PROTEIN 69"/>
    <property type="match status" value="1"/>
</dbReference>
<feature type="region of interest" description="Disordered" evidence="1">
    <location>
        <begin position="334"/>
        <end position="415"/>
    </location>
</feature>
<feature type="transmembrane region" description="Helical" evidence="2">
    <location>
        <begin position="200"/>
        <end position="220"/>
    </location>
</feature>
<comment type="caution">
    <text evidence="3">The sequence shown here is derived from an EMBL/GenBank/DDBJ whole genome shotgun (WGS) entry which is preliminary data.</text>
</comment>
<feature type="compositionally biased region" description="Basic and acidic residues" evidence="1">
    <location>
        <begin position="103"/>
        <end position="118"/>
    </location>
</feature>
<protein>
    <recommendedName>
        <fullName evidence="5">Mitochondrial inner membrane protein 1</fullName>
    </recommendedName>
</protein>
<gene>
    <name evidence="3" type="ORF">B0T22DRAFT_408163</name>
</gene>
<dbReference type="InterPro" id="IPR021836">
    <property type="entry name" value="DUF3429"/>
</dbReference>
<keyword evidence="2" id="KW-0812">Transmembrane</keyword>
<reference evidence="3" key="2">
    <citation type="submission" date="2023-06" db="EMBL/GenBank/DDBJ databases">
        <authorList>
            <consortium name="Lawrence Berkeley National Laboratory"/>
            <person name="Haridas S."/>
            <person name="Hensen N."/>
            <person name="Bonometti L."/>
            <person name="Westerberg I."/>
            <person name="Brannstrom I.O."/>
            <person name="Guillou S."/>
            <person name="Cros-Aarteil S."/>
            <person name="Calhoun S."/>
            <person name="Kuo A."/>
            <person name="Mondo S."/>
            <person name="Pangilinan J."/>
            <person name="Riley R."/>
            <person name="Labutti K."/>
            <person name="Andreopoulos B."/>
            <person name="Lipzen A."/>
            <person name="Chen C."/>
            <person name="Yanf M."/>
            <person name="Daum C."/>
            <person name="Ng V."/>
            <person name="Clum A."/>
            <person name="Steindorff A."/>
            <person name="Ohm R."/>
            <person name="Martin F."/>
            <person name="Silar P."/>
            <person name="Natvig D."/>
            <person name="Lalanne C."/>
            <person name="Gautier V."/>
            <person name="Ament-Velasquez S.L."/>
            <person name="Kruys A."/>
            <person name="Hutchinson M.I."/>
            <person name="Powell A.J."/>
            <person name="Barry K."/>
            <person name="Miller A.N."/>
            <person name="Grigoriev I.V."/>
            <person name="Debuchy R."/>
            <person name="Gladieux P."/>
            <person name="Thoren M.H."/>
            <person name="Johannesson H."/>
        </authorList>
    </citation>
    <scope>NUCLEOTIDE SEQUENCE</scope>
    <source>
        <strain evidence="3">CBS 314.62</strain>
    </source>
</reference>
<dbReference type="Pfam" id="PF11911">
    <property type="entry name" value="DUF3429"/>
    <property type="match status" value="1"/>
</dbReference>
<keyword evidence="2" id="KW-1133">Transmembrane helix</keyword>
<feature type="transmembrane region" description="Helical" evidence="2">
    <location>
        <begin position="241"/>
        <end position="268"/>
    </location>
</feature>
<dbReference type="AlphaFoldDB" id="A0AAE1CD57"/>
<feature type="region of interest" description="Disordered" evidence="1">
    <location>
        <begin position="66"/>
        <end position="123"/>
    </location>
</feature>
<keyword evidence="2" id="KW-0472">Membrane</keyword>
<dbReference type="EMBL" id="JAULSO010000002">
    <property type="protein sequence ID" value="KAK3689237.1"/>
    <property type="molecule type" value="Genomic_DNA"/>
</dbReference>
<proteinExistence type="predicted"/>
<evidence type="ECO:0000313" key="4">
    <source>
        <dbReference type="Proteomes" id="UP001270362"/>
    </source>
</evidence>
<feature type="transmembrane region" description="Helical" evidence="2">
    <location>
        <begin position="280"/>
        <end position="303"/>
    </location>
</feature>
<evidence type="ECO:0000313" key="3">
    <source>
        <dbReference type="EMBL" id="KAK3689237.1"/>
    </source>
</evidence>
<keyword evidence="4" id="KW-1185">Reference proteome</keyword>
<organism evidence="3 4">
    <name type="scientific">Podospora appendiculata</name>
    <dbReference type="NCBI Taxonomy" id="314037"/>
    <lineage>
        <taxon>Eukaryota</taxon>
        <taxon>Fungi</taxon>
        <taxon>Dikarya</taxon>
        <taxon>Ascomycota</taxon>
        <taxon>Pezizomycotina</taxon>
        <taxon>Sordariomycetes</taxon>
        <taxon>Sordariomycetidae</taxon>
        <taxon>Sordariales</taxon>
        <taxon>Podosporaceae</taxon>
        <taxon>Podospora</taxon>
    </lineage>
</organism>
<feature type="compositionally biased region" description="Basic and acidic residues" evidence="1">
    <location>
        <begin position="340"/>
        <end position="415"/>
    </location>
</feature>
<dbReference type="Proteomes" id="UP001270362">
    <property type="component" value="Unassembled WGS sequence"/>
</dbReference>
<evidence type="ECO:0008006" key="5">
    <source>
        <dbReference type="Google" id="ProtNLM"/>
    </source>
</evidence>
<evidence type="ECO:0000256" key="1">
    <source>
        <dbReference type="SAM" id="MobiDB-lite"/>
    </source>
</evidence>
<sequence>MLRTTRPLLGSAQTLTLLTRRVPLAARFPNLSSSLSSNNAHPSPLQPNPSKFGKLAPLILRIEFSTKPPLPPTKGDRNFEQEVAKQKLESDPEHVTTQSSVRHVFEHSQAPKDKEKEVSGGLKGDLQTVKETFALQSVPREPYALGLAGTLPYLGTSVATVFLSWNLNQHLPSGSHFSNALLLSHDTASHWLHLLEPIQVGYGAVIISFLGAIHWGLEYAEKTPSKERTRFRYGMGVLTPIVAWPTLFLPVEWALISQFLSFTMLYFADARATARGWTPGWYGTYRFVLTAIVGAAIFVSLVGRAKVGQQRSRLTSDELQSLLGKQLEPYHNWEREEEEEKKRIRKEKEEQEKKKKAEEKKKKKEERKSKGGENEEGEEKKKKEEEKKSKGGENEEGEEKKSEKKSEERSEVTRP</sequence>
<evidence type="ECO:0000256" key="2">
    <source>
        <dbReference type="SAM" id="Phobius"/>
    </source>
</evidence>